<protein>
    <submittedName>
        <fullName evidence="2">Uncharacterized protein</fullName>
    </submittedName>
</protein>
<comment type="caution">
    <text evidence="2">The sequence shown here is derived from an EMBL/GenBank/DDBJ whole genome shotgun (WGS) entry which is preliminary data.</text>
</comment>
<organism evidence="2 3">
    <name type="scientific">Lasiosphaeria hispida</name>
    <dbReference type="NCBI Taxonomy" id="260671"/>
    <lineage>
        <taxon>Eukaryota</taxon>
        <taxon>Fungi</taxon>
        <taxon>Dikarya</taxon>
        <taxon>Ascomycota</taxon>
        <taxon>Pezizomycotina</taxon>
        <taxon>Sordariomycetes</taxon>
        <taxon>Sordariomycetidae</taxon>
        <taxon>Sordariales</taxon>
        <taxon>Lasiosphaeriaceae</taxon>
        <taxon>Lasiosphaeria</taxon>
    </lineage>
</organism>
<evidence type="ECO:0000313" key="3">
    <source>
        <dbReference type="Proteomes" id="UP001275084"/>
    </source>
</evidence>
<feature type="compositionally biased region" description="Basic and acidic residues" evidence="1">
    <location>
        <begin position="13"/>
        <end position="31"/>
    </location>
</feature>
<reference evidence="2" key="2">
    <citation type="submission" date="2023-06" db="EMBL/GenBank/DDBJ databases">
        <authorList>
            <consortium name="Lawrence Berkeley National Laboratory"/>
            <person name="Haridas S."/>
            <person name="Hensen N."/>
            <person name="Bonometti L."/>
            <person name="Westerberg I."/>
            <person name="Brannstrom I.O."/>
            <person name="Guillou S."/>
            <person name="Cros-Aarteil S."/>
            <person name="Calhoun S."/>
            <person name="Kuo A."/>
            <person name="Mondo S."/>
            <person name="Pangilinan J."/>
            <person name="Riley R."/>
            <person name="Labutti K."/>
            <person name="Andreopoulos B."/>
            <person name="Lipzen A."/>
            <person name="Chen C."/>
            <person name="Yanf M."/>
            <person name="Daum C."/>
            <person name="Ng V."/>
            <person name="Clum A."/>
            <person name="Steindorff A."/>
            <person name="Ohm R."/>
            <person name="Martin F."/>
            <person name="Silar P."/>
            <person name="Natvig D."/>
            <person name="Lalanne C."/>
            <person name="Gautier V."/>
            <person name="Ament-Velasquez S.L."/>
            <person name="Kruys A."/>
            <person name="Hutchinson M.I."/>
            <person name="Powell A.J."/>
            <person name="Barry K."/>
            <person name="Miller A.N."/>
            <person name="Grigoriev I.V."/>
            <person name="Debuchy R."/>
            <person name="Gladieux P."/>
            <person name="Thoren M.H."/>
            <person name="Johannesson H."/>
        </authorList>
    </citation>
    <scope>NUCLEOTIDE SEQUENCE</scope>
    <source>
        <strain evidence="2">CBS 955.72</strain>
    </source>
</reference>
<evidence type="ECO:0000313" key="2">
    <source>
        <dbReference type="EMBL" id="KAK3344067.1"/>
    </source>
</evidence>
<proteinExistence type="predicted"/>
<feature type="region of interest" description="Disordered" evidence="1">
    <location>
        <begin position="1"/>
        <end position="31"/>
    </location>
</feature>
<accession>A0AAJ0H9U2</accession>
<keyword evidence="3" id="KW-1185">Reference proteome</keyword>
<sequence>MVQTSRSKAFVQKFREDTARDRKKAHEALTRHKQNLDKAYIAQQKQLADVFGSLKAAATATSTSSNKDNFLFRDTQLMIRQCRAVIKRHQVAEKDALEPRLTPPREAWRKDEKEMRQLLQYGLVYGGKLAEGLLSSENEAEVGKNGGLTEAEGMAVDLFERSRKAAEGETWGRVAHMQVKALAGVVRALAGGDEREGV</sequence>
<reference evidence="2" key="1">
    <citation type="journal article" date="2023" name="Mol. Phylogenet. Evol.">
        <title>Genome-scale phylogeny and comparative genomics of the fungal order Sordariales.</title>
        <authorList>
            <person name="Hensen N."/>
            <person name="Bonometti L."/>
            <person name="Westerberg I."/>
            <person name="Brannstrom I.O."/>
            <person name="Guillou S."/>
            <person name="Cros-Aarteil S."/>
            <person name="Calhoun S."/>
            <person name="Haridas S."/>
            <person name="Kuo A."/>
            <person name="Mondo S."/>
            <person name="Pangilinan J."/>
            <person name="Riley R."/>
            <person name="LaButti K."/>
            <person name="Andreopoulos B."/>
            <person name="Lipzen A."/>
            <person name="Chen C."/>
            <person name="Yan M."/>
            <person name="Daum C."/>
            <person name="Ng V."/>
            <person name="Clum A."/>
            <person name="Steindorff A."/>
            <person name="Ohm R.A."/>
            <person name="Martin F."/>
            <person name="Silar P."/>
            <person name="Natvig D.O."/>
            <person name="Lalanne C."/>
            <person name="Gautier V."/>
            <person name="Ament-Velasquez S.L."/>
            <person name="Kruys A."/>
            <person name="Hutchinson M.I."/>
            <person name="Powell A.J."/>
            <person name="Barry K."/>
            <person name="Miller A.N."/>
            <person name="Grigoriev I.V."/>
            <person name="Debuchy R."/>
            <person name="Gladieux P."/>
            <person name="Hiltunen Thoren M."/>
            <person name="Johannesson H."/>
        </authorList>
    </citation>
    <scope>NUCLEOTIDE SEQUENCE</scope>
    <source>
        <strain evidence="2">CBS 955.72</strain>
    </source>
</reference>
<dbReference type="Proteomes" id="UP001275084">
    <property type="component" value="Unassembled WGS sequence"/>
</dbReference>
<dbReference type="AlphaFoldDB" id="A0AAJ0H9U2"/>
<gene>
    <name evidence="2" type="ORF">B0T25DRAFT_556043</name>
</gene>
<dbReference type="EMBL" id="JAUIQD010000007">
    <property type="protein sequence ID" value="KAK3344067.1"/>
    <property type="molecule type" value="Genomic_DNA"/>
</dbReference>
<name>A0AAJ0H9U2_9PEZI</name>
<evidence type="ECO:0000256" key="1">
    <source>
        <dbReference type="SAM" id="MobiDB-lite"/>
    </source>
</evidence>